<dbReference type="GO" id="GO:0016279">
    <property type="term" value="F:protein-lysine N-methyltransferase activity"/>
    <property type="evidence" value="ECO:0007669"/>
    <property type="project" value="TreeGrafter"/>
</dbReference>
<dbReference type="Gene3D" id="3.40.50.150">
    <property type="entry name" value="Vaccinia Virus protein VP39"/>
    <property type="match status" value="1"/>
</dbReference>
<evidence type="ECO:0000256" key="1">
    <source>
        <dbReference type="ARBA" id="ARBA00009741"/>
    </source>
</evidence>
<dbReference type="AlphaFoldDB" id="A0A381N6I4"/>
<keyword evidence="3" id="KW-0489">Methyltransferase</keyword>
<keyword evidence="2" id="KW-0963">Cytoplasm</keyword>
<protein>
    <recommendedName>
        <fullName evidence="7">Ribosomal protein L11 methyltransferase</fullName>
    </recommendedName>
</protein>
<dbReference type="PIRSF" id="PIRSF000401">
    <property type="entry name" value="RPL11_MTase"/>
    <property type="match status" value="1"/>
</dbReference>
<dbReference type="InterPro" id="IPR029063">
    <property type="entry name" value="SAM-dependent_MTases_sf"/>
</dbReference>
<evidence type="ECO:0000256" key="3">
    <source>
        <dbReference type="ARBA" id="ARBA00022603"/>
    </source>
</evidence>
<keyword evidence="4" id="KW-0808">Transferase</keyword>
<comment type="similarity">
    <text evidence="1">Belongs to the methyltransferase superfamily. PrmA family.</text>
</comment>
<reference evidence="6" key="1">
    <citation type="submission" date="2018-05" db="EMBL/GenBank/DDBJ databases">
        <authorList>
            <person name="Lanie J.A."/>
            <person name="Ng W.-L."/>
            <person name="Kazmierczak K.M."/>
            <person name="Andrzejewski T.M."/>
            <person name="Davidsen T.M."/>
            <person name="Wayne K.J."/>
            <person name="Tettelin H."/>
            <person name="Glass J.I."/>
            <person name="Rusch D."/>
            <person name="Podicherti R."/>
            <person name="Tsui H.-C.T."/>
            <person name="Winkler M.E."/>
        </authorList>
    </citation>
    <scope>NUCLEOTIDE SEQUENCE</scope>
</reference>
<accession>A0A381N6I4</accession>
<organism evidence="6">
    <name type="scientific">marine metagenome</name>
    <dbReference type="NCBI Taxonomy" id="408172"/>
    <lineage>
        <taxon>unclassified sequences</taxon>
        <taxon>metagenomes</taxon>
        <taxon>ecological metagenomes</taxon>
    </lineage>
</organism>
<sequence length="293" mass="33270">MQTWKNITVHLQDWDLKKATEQLSGLDVLSITIVDKLPQEDSQWFEETGRTTPVQSSSHSLILLADMSKDTEDLLSEVKFMLKLEKIPQYSEEIFEDRDWVTYTRSQFREIMISENLRITPPWDAQRKFEGITIIIDPGAGFGTGTHPTTQLCLRWLERNLRIGNSLLDYGCGSGILAIAGAFFGAKRITGIDLDDQALNNARHNIELNRTDIELLPSENFNVERRYDIVVANILANVLVDIEPVLQSAAARRLVLSGILPDQAIRVREAFATWVRFDQIDKQDGWLLLSGTI</sequence>
<dbReference type="GO" id="GO:0032259">
    <property type="term" value="P:methylation"/>
    <property type="evidence" value="ECO:0007669"/>
    <property type="project" value="UniProtKB-KW"/>
</dbReference>
<dbReference type="Pfam" id="PF06325">
    <property type="entry name" value="PrmA"/>
    <property type="match status" value="1"/>
</dbReference>
<dbReference type="HAMAP" id="MF_00735">
    <property type="entry name" value="Methyltr_PrmA"/>
    <property type="match status" value="1"/>
</dbReference>
<dbReference type="PANTHER" id="PTHR43648:SF1">
    <property type="entry name" value="ELECTRON TRANSFER FLAVOPROTEIN BETA SUBUNIT LYSINE METHYLTRANSFERASE"/>
    <property type="match status" value="1"/>
</dbReference>
<name>A0A381N6I4_9ZZZZ</name>
<evidence type="ECO:0000256" key="4">
    <source>
        <dbReference type="ARBA" id="ARBA00022679"/>
    </source>
</evidence>
<evidence type="ECO:0000256" key="2">
    <source>
        <dbReference type="ARBA" id="ARBA00022490"/>
    </source>
</evidence>
<dbReference type="EMBL" id="UINC01000109">
    <property type="protein sequence ID" value="SUZ49203.1"/>
    <property type="molecule type" value="Genomic_DNA"/>
</dbReference>
<evidence type="ECO:0008006" key="7">
    <source>
        <dbReference type="Google" id="ProtNLM"/>
    </source>
</evidence>
<proteinExistence type="inferred from homology"/>
<dbReference type="CDD" id="cd02440">
    <property type="entry name" value="AdoMet_MTases"/>
    <property type="match status" value="1"/>
</dbReference>
<dbReference type="GO" id="GO:0005829">
    <property type="term" value="C:cytosol"/>
    <property type="evidence" value="ECO:0007669"/>
    <property type="project" value="TreeGrafter"/>
</dbReference>
<dbReference type="InterPro" id="IPR004498">
    <property type="entry name" value="Ribosomal_PrmA_MeTrfase"/>
</dbReference>
<evidence type="ECO:0000256" key="5">
    <source>
        <dbReference type="ARBA" id="ARBA00022691"/>
    </source>
</evidence>
<evidence type="ECO:0000313" key="6">
    <source>
        <dbReference type="EMBL" id="SUZ49203.1"/>
    </source>
</evidence>
<dbReference type="SUPFAM" id="SSF53335">
    <property type="entry name" value="S-adenosyl-L-methionine-dependent methyltransferases"/>
    <property type="match status" value="1"/>
</dbReference>
<gene>
    <name evidence="6" type="ORF">METZ01_LOCUS2057</name>
</gene>
<keyword evidence="5" id="KW-0949">S-adenosyl-L-methionine</keyword>
<dbReference type="InterPro" id="IPR050078">
    <property type="entry name" value="Ribosomal_L11_MeTrfase_PrmA"/>
</dbReference>
<dbReference type="PANTHER" id="PTHR43648">
    <property type="entry name" value="ELECTRON TRANSFER FLAVOPROTEIN BETA SUBUNIT LYSINE METHYLTRANSFERASE"/>
    <property type="match status" value="1"/>
</dbReference>